<dbReference type="EMBL" id="VSRR010010105">
    <property type="protein sequence ID" value="MPC51332.1"/>
    <property type="molecule type" value="Genomic_DNA"/>
</dbReference>
<feature type="region of interest" description="Disordered" evidence="1">
    <location>
        <begin position="107"/>
        <end position="126"/>
    </location>
</feature>
<dbReference type="Proteomes" id="UP000324222">
    <property type="component" value="Unassembled WGS sequence"/>
</dbReference>
<accession>A0A5B7FXL0</accession>
<name>A0A5B7FXL0_PORTR</name>
<keyword evidence="3" id="KW-1185">Reference proteome</keyword>
<evidence type="ECO:0000256" key="1">
    <source>
        <dbReference type="SAM" id="MobiDB-lite"/>
    </source>
</evidence>
<reference evidence="2 3" key="1">
    <citation type="submission" date="2019-05" db="EMBL/GenBank/DDBJ databases">
        <title>Another draft genome of Portunus trituberculatus and its Hox gene families provides insights of decapod evolution.</title>
        <authorList>
            <person name="Jeong J.-H."/>
            <person name="Song I."/>
            <person name="Kim S."/>
            <person name="Choi T."/>
            <person name="Kim D."/>
            <person name="Ryu S."/>
            <person name="Kim W."/>
        </authorList>
    </citation>
    <scope>NUCLEOTIDE SEQUENCE [LARGE SCALE GENOMIC DNA]</scope>
    <source>
        <tissue evidence="2">Muscle</tissue>
    </source>
</reference>
<sequence length="139" mass="14936">MCRFEDRLVGVGAECCSSAWGREGRCVPGRVVCALRRGECHGQHIESKTMISNRHFIFHLPDVNRGRAAAPPSLAVSAGVPPAAARARGLGTNTKAETTRGVLVCRGKRRGGGRGLPRGRDQSEARLDCLRSSARNTFP</sequence>
<dbReference type="AlphaFoldDB" id="A0A5B7FXL0"/>
<evidence type="ECO:0000313" key="2">
    <source>
        <dbReference type="EMBL" id="MPC51332.1"/>
    </source>
</evidence>
<organism evidence="2 3">
    <name type="scientific">Portunus trituberculatus</name>
    <name type="common">Swimming crab</name>
    <name type="synonym">Neptunus trituberculatus</name>
    <dbReference type="NCBI Taxonomy" id="210409"/>
    <lineage>
        <taxon>Eukaryota</taxon>
        <taxon>Metazoa</taxon>
        <taxon>Ecdysozoa</taxon>
        <taxon>Arthropoda</taxon>
        <taxon>Crustacea</taxon>
        <taxon>Multicrustacea</taxon>
        <taxon>Malacostraca</taxon>
        <taxon>Eumalacostraca</taxon>
        <taxon>Eucarida</taxon>
        <taxon>Decapoda</taxon>
        <taxon>Pleocyemata</taxon>
        <taxon>Brachyura</taxon>
        <taxon>Eubrachyura</taxon>
        <taxon>Portunoidea</taxon>
        <taxon>Portunidae</taxon>
        <taxon>Portuninae</taxon>
        <taxon>Portunus</taxon>
    </lineage>
</organism>
<evidence type="ECO:0000313" key="3">
    <source>
        <dbReference type="Proteomes" id="UP000324222"/>
    </source>
</evidence>
<proteinExistence type="predicted"/>
<comment type="caution">
    <text evidence="2">The sequence shown here is derived from an EMBL/GenBank/DDBJ whole genome shotgun (WGS) entry which is preliminary data.</text>
</comment>
<gene>
    <name evidence="2" type="ORF">E2C01_045176</name>
</gene>
<protein>
    <submittedName>
        <fullName evidence="2">Uncharacterized protein</fullName>
    </submittedName>
</protein>